<dbReference type="GO" id="GO:0005507">
    <property type="term" value="F:copper ion binding"/>
    <property type="evidence" value="ECO:0007669"/>
    <property type="project" value="InterPro"/>
</dbReference>
<dbReference type="EC" id="7.2.2.8" evidence="3"/>
<dbReference type="OrthoDB" id="9813266at2"/>
<keyword evidence="19 24" id="KW-0472">Membrane</keyword>
<dbReference type="PROSITE" id="PS00154">
    <property type="entry name" value="ATPASE_E1_E2"/>
    <property type="match status" value="1"/>
</dbReference>
<feature type="transmembrane region" description="Helical" evidence="24">
    <location>
        <begin position="415"/>
        <end position="438"/>
    </location>
</feature>
<comment type="function">
    <text evidence="23">Involved in copper export.</text>
</comment>
<dbReference type="GO" id="GO:0140581">
    <property type="term" value="F:P-type monovalent copper transporter activity"/>
    <property type="evidence" value="ECO:0007669"/>
    <property type="project" value="UniProtKB-EC"/>
</dbReference>
<evidence type="ECO:0000256" key="20">
    <source>
        <dbReference type="ARBA" id="ARBA00029719"/>
    </source>
</evidence>
<dbReference type="Gene3D" id="3.40.1110.10">
    <property type="entry name" value="Calcium-transporting ATPase, cytoplasmic domain N"/>
    <property type="match status" value="1"/>
</dbReference>
<dbReference type="SFLD" id="SFLDG00002">
    <property type="entry name" value="C1.7:_P-type_atpase_like"/>
    <property type="match status" value="1"/>
</dbReference>
<feature type="transmembrane region" description="Helical" evidence="24">
    <location>
        <begin position="160"/>
        <end position="187"/>
    </location>
</feature>
<evidence type="ECO:0000256" key="14">
    <source>
        <dbReference type="ARBA" id="ARBA00022842"/>
    </source>
</evidence>
<keyword evidence="6 24" id="KW-1003">Cell membrane</keyword>
<evidence type="ECO:0000256" key="3">
    <source>
        <dbReference type="ARBA" id="ARBA00012517"/>
    </source>
</evidence>
<dbReference type="PRINTS" id="PR00942">
    <property type="entry name" value="CUATPASEI"/>
</dbReference>
<comment type="subcellular location">
    <subcellularLocation>
        <location evidence="1">Cell membrane</location>
        <topology evidence="1">Multi-pass membrane protein</topology>
    </subcellularLocation>
</comment>
<sequence>MKTSKQTTLQVTGMTCAACANRIEKGLNKLEGVSAANVNFALEQASVTYDPGKVDVQRLEESIRKLGYDTVKESVDFQLEGMTCAACAARIEKGLNKLPGVQHATVNFAMETAHVAYAPGEVAVSDMQQKVEKLGYKAVLKQESGEPADRRAQEIRKHKLKLLISTILSLPLLWTMVSHFSFTSWIYTPEILMNPWVQMVLAAPVQFYVGWPFYSGAYKALRNGSANMDVLVALGTSAAYFFSVYQTILWASEGGSLHHGGPALYFETSAVLITLVILGKFFEALAKGRTSEAIKSLMGLQAKTARVERDGQELTIPVEDVLAGDIVLVRPGDKVPVDGVVADGLSSVDESMLTGESLPVEKQAGDAVYGATMNKNGSLKIRATKVGKDTALAQIIKVVEEAQGSKAPIQRVADAISGIFVPIVVAVAIVSFLVWYFLIIPGDFPNALEIAISILVIACPCALGLATPTSIMAGSGRAAELGILFKGGEHLEQTHKIDAIILDKTGTVTKGKPELTDVVTDEDTDEDTDAFLAIVGSAEKNSEHPLAEAIVAGIEGRGIAIPASEAFEAIPGYGIKAVVQGRSVVIGTRRLMEREGIADAESAYNAMTELEMAGKTAMLAAVDGKYAGMVAVADTVKETSAAAVKRLKAMGIQVIMITGDNERTAQAIAAQVGIEHVLAEVLPEGKAAEVKKLQEQGKHVAMVGDGINDAPALATANVGMAIGTGTDVAMEAADVTLMRGELSSIPDAIYMSRKTMSNIRQNLFWALGYNTLGIPVAAIGLLAPWVAGAAMALSSVSVVLNALRLQRVKVKSS</sequence>
<comment type="caution">
    <text evidence="26">The sequence shown here is derived from an EMBL/GenBank/DDBJ whole genome shotgun (WGS) entry which is preliminary data.</text>
</comment>
<keyword evidence="8 24" id="KW-0812">Transmembrane</keyword>
<proteinExistence type="inferred from homology"/>
<evidence type="ECO:0000256" key="19">
    <source>
        <dbReference type="ARBA" id="ARBA00023136"/>
    </source>
</evidence>
<dbReference type="FunFam" id="3.30.70.100:FF:000005">
    <property type="entry name" value="Copper-exporting P-type ATPase A"/>
    <property type="match status" value="2"/>
</dbReference>
<dbReference type="FunFam" id="3.40.50.1000:FF:000144">
    <property type="entry name" value="copper-transporting ATPase 1 isoform X2"/>
    <property type="match status" value="1"/>
</dbReference>
<dbReference type="Proteomes" id="UP000249522">
    <property type="component" value="Unassembled WGS sequence"/>
</dbReference>
<evidence type="ECO:0000256" key="9">
    <source>
        <dbReference type="ARBA" id="ARBA00022723"/>
    </source>
</evidence>
<evidence type="ECO:0000313" key="27">
    <source>
        <dbReference type="Proteomes" id="UP000249522"/>
    </source>
</evidence>
<evidence type="ECO:0000256" key="8">
    <source>
        <dbReference type="ARBA" id="ARBA00022692"/>
    </source>
</evidence>
<keyword evidence="10" id="KW-0677">Repeat</keyword>
<keyword evidence="11 24" id="KW-0547">Nucleotide-binding</keyword>
<dbReference type="Gene3D" id="3.30.70.100">
    <property type="match status" value="2"/>
</dbReference>
<dbReference type="SUPFAM" id="SSF56784">
    <property type="entry name" value="HAD-like"/>
    <property type="match status" value="1"/>
</dbReference>
<dbReference type="InterPro" id="IPR006122">
    <property type="entry name" value="HMA_Cu_ion-bd"/>
</dbReference>
<evidence type="ECO:0000256" key="6">
    <source>
        <dbReference type="ARBA" id="ARBA00022475"/>
    </source>
</evidence>
<keyword evidence="9 24" id="KW-0479">Metal-binding</keyword>
<dbReference type="GO" id="GO:0005524">
    <property type="term" value="F:ATP binding"/>
    <property type="evidence" value="ECO:0007669"/>
    <property type="project" value="UniProtKB-UniRule"/>
</dbReference>
<feature type="transmembrane region" description="Helical" evidence="24">
    <location>
        <begin position="263"/>
        <end position="282"/>
    </location>
</feature>
<dbReference type="PANTHER" id="PTHR43520">
    <property type="entry name" value="ATP7, ISOFORM B"/>
    <property type="match status" value="1"/>
</dbReference>
<dbReference type="InterPro" id="IPR044492">
    <property type="entry name" value="P_typ_ATPase_HD_dom"/>
</dbReference>
<dbReference type="GO" id="GO:0016887">
    <property type="term" value="F:ATP hydrolysis activity"/>
    <property type="evidence" value="ECO:0007669"/>
    <property type="project" value="InterPro"/>
</dbReference>
<feature type="transmembrane region" description="Helical" evidence="24">
    <location>
        <begin position="199"/>
        <end position="218"/>
    </location>
</feature>
<keyword evidence="7" id="KW-0597">Phosphoprotein</keyword>
<dbReference type="PRINTS" id="PR00119">
    <property type="entry name" value="CATATPASE"/>
</dbReference>
<dbReference type="GO" id="GO:0055070">
    <property type="term" value="P:copper ion homeostasis"/>
    <property type="evidence" value="ECO:0007669"/>
    <property type="project" value="TreeGrafter"/>
</dbReference>
<dbReference type="InterPro" id="IPR023214">
    <property type="entry name" value="HAD_sf"/>
</dbReference>
<keyword evidence="17" id="KW-0186">Copper</keyword>
<evidence type="ECO:0000256" key="10">
    <source>
        <dbReference type="ARBA" id="ARBA00022737"/>
    </source>
</evidence>
<accession>A0A2W1LCK3</accession>
<evidence type="ECO:0000256" key="12">
    <source>
        <dbReference type="ARBA" id="ARBA00022796"/>
    </source>
</evidence>
<dbReference type="InterPro" id="IPR023299">
    <property type="entry name" value="ATPase_P-typ_cyto_dom_N"/>
</dbReference>
<keyword evidence="15" id="KW-1278">Translocase</keyword>
<dbReference type="InterPro" id="IPR008250">
    <property type="entry name" value="ATPase_P-typ_transduc_dom_A_sf"/>
</dbReference>
<dbReference type="SUPFAM" id="SSF55008">
    <property type="entry name" value="HMA, heavy metal-associated domain"/>
    <property type="match status" value="2"/>
</dbReference>
<dbReference type="NCBIfam" id="TIGR01494">
    <property type="entry name" value="ATPase_P-type"/>
    <property type="match status" value="2"/>
</dbReference>
<dbReference type="SFLD" id="SFLDS00003">
    <property type="entry name" value="Haloacid_Dehalogenase"/>
    <property type="match status" value="1"/>
</dbReference>
<feature type="transmembrane region" description="Helical" evidence="24">
    <location>
        <begin position="762"/>
        <end position="779"/>
    </location>
</feature>
<dbReference type="NCBIfam" id="TIGR01525">
    <property type="entry name" value="ATPase-IB_hvy"/>
    <property type="match status" value="1"/>
</dbReference>
<dbReference type="InterPro" id="IPR017969">
    <property type="entry name" value="Heavy-metal-associated_CS"/>
</dbReference>
<keyword evidence="14" id="KW-0460">Magnesium</keyword>
<keyword evidence="27" id="KW-1185">Reference proteome</keyword>
<reference evidence="26 27" key="1">
    <citation type="submission" date="2018-06" db="EMBL/GenBank/DDBJ databases">
        <title>Paenibacillus imtechensis sp. nov.</title>
        <authorList>
            <person name="Pinnaka A.K."/>
            <person name="Singh H."/>
            <person name="Kaur M."/>
        </authorList>
    </citation>
    <scope>NUCLEOTIDE SEQUENCE [LARGE SCALE GENOMIC DNA]</scope>
    <source>
        <strain evidence="26 27">SMB1</strain>
    </source>
</reference>
<evidence type="ECO:0000256" key="5">
    <source>
        <dbReference type="ARBA" id="ARBA00022448"/>
    </source>
</evidence>
<dbReference type="InterPro" id="IPR018303">
    <property type="entry name" value="ATPase_P-typ_P_site"/>
</dbReference>
<evidence type="ECO:0000256" key="21">
    <source>
        <dbReference type="ARBA" id="ARBA00033239"/>
    </source>
</evidence>
<evidence type="ECO:0000256" key="23">
    <source>
        <dbReference type="ARBA" id="ARBA00055366"/>
    </source>
</evidence>
<evidence type="ECO:0000313" key="26">
    <source>
        <dbReference type="EMBL" id="PZD96876.1"/>
    </source>
</evidence>
<evidence type="ECO:0000256" key="15">
    <source>
        <dbReference type="ARBA" id="ARBA00022967"/>
    </source>
</evidence>
<evidence type="ECO:0000256" key="24">
    <source>
        <dbReference type="RuleBase" id="RU362081"/>
    </source>
</evidence>
<dbReference type="PRINTS" id="PR00943">
    <property type="entry name" value="CUATPASE"/>
</dbReference>
<feature type="domain" description="HMA" evidence="25">
    <location>
        <begin position="73"/>
        <end position="139"/>
    </location>
</feature>
<organism evidence="26 27">
    <name type="scientific">Paenibacillus sambharensis</name>
    <dbReference type="NCBI Taxonomy" id="1803190"/>
    <lineage>
        <taxon>Bacteria</taxon>
        <taxon>Bacillati</taxon>
        <taxon>Bacillota</taxon>
        <taxon>Bacilli</taxon>
        <taxon>Bacillales</taxon>
        <taxon>Paenibacillaceae</taxon>
        <taxon>Paenibacillus</taxon>
    </lineage>
</organism>
<dbReference type="InterPro" id="IPR023298">
    <property type="entry name" value="ATPase_P-typ_TM_dom_sf"/>
</dbReference>
<evidence type="ECO:0000256" key="13">
    <source>
        <dbReference type="ARBA" id="ARBA00022840"/>
    </source>
</evidence>
<dbReference type="InterPro" id="IPR027256">
    <property type="entry name" value="P-typ_ATPase_IB"/>
</dbReference>
<keyword evidence="18" id="KW-0406">Ion transport</keyword>
<evidence type="ECO:0000256" key="22">
    <source>
        <dbReference type="ARBA" id="ARBA00049289"/>
    </source>
</evidence>
<feature type="domain" description="HMA" evidence="25">
    <location>
        <begin position="5"/>
        <end position="71"/>
    </location>
</feature>
<keyword evidence="12" id="KW-0187">Copper transport</keyword>
<dbReference type="FunFam" id="2.70.150.10:FF:000002">
    <property type="entry name" value="Copper-transporting ATPase 1, putative"/>
    <property type="match status" value="1"/>
</dbReference>
<comment type="catalytic activity">
    <reaction evidence="22">
        <text>Cu(+)(in) + ATP + H2O = Cu(+)(out) + ADP + phosphate + H(+)</text>
        <dbReference type="Rhea" id="RHEA:25792"/>
        <dbReference type="ChEBI" id="CHEBI:15377"/>
        <dbReference type="ChEBI" id="CHEBI:15378"/>
        <dbReference type="ChEBI" id="CHEBI:30616"/>
        <dbReference type="ChEBI" id="CHEBI:43474"/>
        <dbReference type="ChEBI" id="CHEBI:49552"/>
        <dbReference type="ChEBI" id="CHEBI:456216"/>
        <dbReference type="EC" id="7.2.2.8"/>
    </reaction>
</comment>
<evidence type="ECO:0000256" key="11">
    <source>
        <dbReference type="ARBA" id="ARBA00022741"/>
    </source>
</evidence>
<keyword evidence="16 24" id="KW-1133">Transmembrane helix</keyword>
<dbReference type="InterPro" id="IPR036412">
    <property type="entry name" value="HAD-like_sf"/>
</dbReference>
<dbReference type="InterPro" id="IPR036163">
    <property type="entry name" value="HMA_dom_sf"/>
</dbReference>
<dbReference type="PROSITE" id="PS01047">
    <property type="entry name" value="HMA_1"/>
    <property type="match status" value="2"/>
</dbReference>
<dbReference type="InterPro" id="IPR001757">
    <property type="entry name" value="P_typ_ATPase"/>
</dbReference>
<evidence type="ECO:0000256" key="7">
    <source>
        <dbReference type="ARBA" id="ARBA00022553"/>
    </source>
</evidence>
<evidence type="ECO:0000256" key="16">
    <source>
        <dbReference type="ARBA" id="ARBA00022989"/>
    </source>
</evidence>
<dbReference type="Pfam" id="PF00702">
    <property type="entry name" value="Hydrolase"/>
    <property type="match status" value="1"/>
</dbReference>
<dbReference type="InterPro" id="IPR059000">
    <property type="entry name" value="ATPase_P-type_domA"/>
</dbReference>
<evidence type="ECO:0000259" key="25">
    <source>
        <dbReference type="PROSITE" id="PS50846"/>
    </source>
</evidence>
<gene>
    <name evidence="26" type="ORF">DNH61_05800</name>
</gene>
<dbReference type="PROSITE" id="PS50846">
    <property type="entry name" value="HMA_2"/>
    <property type="match status" value="2"/>
</dbReference>
<feature type="transmembrane region" description="Helical" evidence="24">
    <location>
        <begin position="230"/>
        <end position="251"/>
    </location>
</feature>
<protein>
    <recommendedName>
        <fullName evidence="4">Copper-exporting P-type ATPase</fullName>
        <ecNumber evidence="3">7.2.2.8</ecNumber>
    </recommendedName>
    <alternativeName>
        <fullName evidence="20">Copper-exporting P-type ATPase A</fullName>
    </alternativeName>
    <alternativeName>
        <fullName evidence="21">Cu(+)-exporting ATPase</fullName>
    </alternativeName>
</protein>
<dbReference type="CDD" id="cd02094">
    <property type="entry name" value="P-type_ATPase_Cu-like"/>
    <property type="match status" value="1"/>
</dbReference>
<dbReference type="NCBIfam" id="TIGR01511">
    <property type="entry name" value="ATPase-IB1_Cu"/>
    <property type="match status" value="1"/>
</dbReference>
<dbReference type="InterPro" id="IPR006121">
    <property type="entry name" value="HMA_dom"/>
</dbReference>
<dbReference type="GO" id="GO:0005886">
    <property type="term" value="C:plasma membrane"/>
    <property type="evidence" value="ECO:0007669"/>
    <property type="project" value="UniProtKB-SubCell"/>
</dbReference>
<dbReference type="PANTHER" id="PTHR43520:SF8">
    <property type="entry name" value="P-TYPE CU(+) TRANSPORTER"/>
    <property type="match status" value="1"/>
</dbReference>
<dbReference type="SUPFAM" id="SSF81665">
    <property type="entry name" value="Calcium ATPase, transmembrane domain M"/>
    <property type="match status" value="1"/>
</dbReference>
<dbReference type="NCBIfam" id="TIGR00003">
    <property type="entry name" value="copper ion binding protein"/>
    <property type="match status" value="2"/>
</dbReference>
<dbReference type="EMBL" id="QKRB01000036">
    <property type="protein sequence ID" value="PZD96876.1"/>
    <property type="molecule type" value="Genomic_DNA"/>
</dbReference>
<dbReference type="GO" id="GO:0043682">
    <property type="term" value="F:P-type divalent copper transporter activity"/>
    <property type="evidence" value="ECO:0007669"/>
    <property type="project" value="TreeGrafter"/>
</dbReference>
<dbReference type="Pfam" id="PF00403">
    <property type="entry name" value="HMA"/>
    <property type="match status" value="2"/>
</dbReference>
<keyword evidence="13 24" id="KW-0067">ATP-binding</keyword>
<evidence type="ECO:0000256" key="17">
    <source>
        <dbReference type="ARBA" id="ARBA00023008"/>
    </source>
</evidence>
<dbReference type="SUPFAM" id="SSF81653">
    <property type="entry name" value="Calcium ATPase, transduction domain A"/>
    <property type="match status" value="1"/>
</dbReference>
<name>A0A2W1LCK3_9BACL</name>
<comment type="similarity">
    <text evidence="2 24">Belongs to the cation transport ATPase (P-type) (TC 3.A.3) family. Type IB subfamily.</text>
</comment>
<evidence type="ECO:0000256" key="2">
    <source>
        <dbReference type="ARBA" id="ARBA00006024"/>
    </source>
</evidence>
<keyword evidence="5" id="KW-0813">Transport</keyword>
<dbReference type="SFLD" id="SFLDF00027">
    <property type="entry name" value="p-type_atpase"/>
    <property type="match status" value="1"/>
</dbReference>
<dbReference type="AlphaFoldDB" id="A0A2W1LCK3"/>
<evidence type="ECO:0000256" key="4">
    <source>
        <dbReference type="ARBA" id="ARBA00015102"/>
    </source>
</evidence>
<dbReference type="Gene3D" id="3.40.50.1000">
    <property type="entry name" value="HAD superfamily/HAD-like"/>
    <property type="match status" value="1"/>
</dbReference>
<dbReference type="Pfam" id="PF00122">
    <property type="entry name" value="E1-E2_ATPase"/>
    <property type="match status" value="1"/>
</dbReference>
<dbReference type="Gene3D" id="2.70.150.10">
    <property type="entry name" value="Calcium-transporting ATPase, cytoplasmic transduction domain A"/>
    <property type="match status" value="1"/>
</dbReference>
<evidence type="ECO:0000256" key="1">
    <source>
        <dbReference type="ARBA" id="ARBA00004651"/>
    </source>
</evidence>
<dbReference type="CDD" id="cd00371">
    <property type="entry name" value="HMA"/>
    <property type="match status" value="2"/>
</dbReference>
<feature type="transmembrane region" description="Helical" evidence="24">
    <location>
        <begin position="450"/>
        <end position="467"/>
    </location>
</feature>
<evidence type="ECO:0000256" key="18">
    <source>
        <dbReference type="ARBA" id="ARBA00023065"/>
    </source>
</evidence>